<sequence>MSGDNWIWWFWVSGSSVVAAACGIIAWWRGGVPERYGFTLILIGWTLTPFVQDRGGHGPGVWVMLLDIITFIGLIVISVWSRRIWTLFACAFMLDTVASHLVVFLAPHVDLYSYITSLGFGAAMRSRSPWSQGSGKTKYTGKPVPTLPKRLIRNYSLVFGKV</sequence>
<evidence type="ECO:0000313" key="3">
    <source>
        <dbReference type="Proteomes" id="UP001218579"/>
    </source>
</evidence>
<keyword evidence="3" id="KW-1185">Reference proteome</keyword>
<comment type="caution">
    <text evidence="2">The sequence shown here is derived from an EMBL/GenBank/DDBJ whole genome shotgun (WGS) entry which is preliminary data.</text>
</comment>
<evidence type="ECO:0000313" key="2">
    <source>
        <dbReference type="EMBL" id="MDC7676571.1"/>
    </source>
</evidence>
<proteinExistence type="predicted"/>
<reference evidence="2 3" key="1">
    <citation type="submission" date="2023-01" db="EMBL/GenBank/DDBJ databases">
        <title>Novel species of the genus Asticcacaulis isolated from rivers.</title>
        <authorList>
            <person name="Lu H."/>
        </authorList>
    </citation>
    <scope>NUCLEOTIDE SEQUENCE [LARGE SCALE GENOMIC DNA]</scope>
    <source>
        <strain evidence="2 3">LKC15W</strain>
    </source>
</reference>
<organism evidence="2 3">
    <name type="scientific">Asticcacaulis machinosus</name>
    <dbReference type="NCBI Taxonomy" id="2984211"/>
    <lineage>
        <taxon>Bacteria</taxon>
        <taxon>Pseudomonadati</taxon>
        <taxon>Pseudomonadota</taxon>
        <taxon>Alphaproteobacteria</taxon>
        <taxon>Caulobacterales</taxon>
        <taxon>Caulobacteraceae</taxon>
        <taxon>Asticcacaulis</taxon>
    </lineage>
</organism>
<feature type="transmembrane region" description="Helical" evidence="1">
    <location>
        <begin position="58"/>
        <end position="77"/>
    </location>
</feature>
<gene>
    <name evidence="2" type="ORF">PQU98_10545</name>
</gene>
<protein>
    <submittedName>
        <fullName evidence="2">Uncharacterized protein</fullName>
    </submittedName>
</protein>
<feature type="transmembrane region" description="Helical" evidence="1">
    <location>
        <begin position="6"/>
        <end position="28"/>
    </location>
</feature>
<dbReference type="Proteomes" id="UP001218579">
    <property type="component" value="Unassembled WGS sequence"/>
</dbReference>
<dbReference type="RefSeq" id="WP_272744904.1">
    <property type="nucleotide sequence ID" value="NZ_JAQQKV010000002.1"/>
</dbReference>
<keyword evidence="1" id="KW-0472">Membrane</keyword>
<feature type="transmembrane region" description="Helical" evidence="1">
    <location>
        <begin position="84"/>
        <end position="105"/>
    </location>
</feature>
<name>A0ABT5HKA4_9CAUL</name>
<keyword evidence="1" id="KW-1133">Transmembrane helix</keyword>
<evidence type="ECO:0000256" key="1">
    <source>
        <dbReference type="SAM" id="Phobius"/>
    </source>
</evidence>
<dbReference type="EMBL" id="JAQQKV010000002">
    <property type="protein sequence ID" value="MDC7676571.1"/>
    <property type="molecule type" value="Genomic_DNA"/>
</dbReference>
<keyword evidence="1" id="KW-0812">Transmembrane</keyword>
<accession>A0ABT5HKA4</accession>